<organism evidence="1 2">
    <name type="scientific">Tetracentron sinense</name>
    <name type="common">Spur-leaf</name>
    <dbReference type="NCBI Taxonomy" id="13715"/>
    <lineage>
        <taxon>Eukaryota</taxon>
        <taxon>Viridiplantae</taxon>
        <taxon>Streptophyta</taxon>
        <taxon>Embryophyta</taxon>
        <taxon>Tracheophyta</taxon>
        <taxon>Spermatophyta</taxon>
        <taxon>Magnoliopsida</taxon>
        <taxon>Trochodendrales</taxon>
        <taxon>Trochodendraceae</taxon>
        <taxon>Tetracentron</taxon>
    </lineage>
</organism>
<gene>
    <name evidence="1" type="ORF">HHK36_016039</name>
</gene>
<evidence type="ECO:0000313" key="1">
    <source>
        <dbReference type="EMBL" id="KAF8397132.1"/>
    </source>
</evidence>
<comment type="caution">
    <text evidence="1">The sequence shown here is derived from an EMBL/GenBank/DDBJ whole genome shotgun (WGS) entry which is preliminary data.</text>
</comment>
<name>A0A834Z502_TETSI</name>
<dbReference type="AlphaFoldDB" id="A0A834Z502"/>
<reference evidence="1 2" key="1">
    <citation type="submission" date="2020-04" db="EMBL/GenBank/DDBJ databases">
        <title>Plant Genome Project.</title>
        <authorList>
            <person name="Zhang R.-G."/>
        </authorList>
    </citation>
    <scope>NUCLEOTIDE SEQUENCE [LARGE SCALE GENOMIC DNA]</scope>
    <source>
        <strain evidence="1">YNK0</strain>
        <tissue evidence="1">Leaf</tissue>
    </source>
</reference>
<proteinExistence type="predicted"/>
<dbReference type="Proteomes" id="UP000655225">
    <property type="component" value="Unassembled WGS sequence"/>
</dbReference>
<keyword evidence="2" id="KW-1185">Reference proteome</keyword>
<dbReference type="EMBL" id="JABCRI010000011">
    <property type="protein sequence ID" value="KAF8397132.1"/>
    <property type="molecule type" value="Genomic_DNA"/>
</dbReference>
<sequence length="119" mass="12804">MIEEYDRTSTSLSNPSRLCFCSCRSPIGIVNGSPKSKAWFIDALNGTGIFSMRFSVESASVKCLLGFDDVVHLDSFASVEAQIESLIKSKEIARSEAAAAGAMVSLSCWGLKQGKSRES</sequence>
<protein>
    <submittedName>
        <fullName evidence="1">Uncharacterized protein</fullName>
    </submittedName>
</protein>
<evidence type="ECO:0000313" key="2">
    <source>
        <dbReference type="Proteomes" id="UP000655225"/>
    </source>
</evidence>
<accession>A0A834Z502</accession>